<name>A0A0G4MNI0_VERLO</name>
<dbReference type="SUPFAM" id="SSF50978">
    <property type="entry name" value="WD40 repeat-like"/>
    <property type="match status" value="1"/>
</dbReference>
<evidence type="ECO:0000256" key="3">
    <source>
        <dbReference type="PROSITE-ProRule" id="PRU00221"/>
    </source>
</evidence>
<accession>A0A0G4MNI0</accession>
<dbReference type="GO" id="GO:0000724">
    <property type="term" value="P:double-strand break repair via homologous recombination"/>
    <property type="evidence" value="ECO:0007669"/>
    <property type="project" value="TreeGrafter"/>
</dbReference>
<dbReference type="GO" id="GO:0043130">
    <property type="term" value="F:ubiquitin binding"/>
    <property type="evidence" value="ECO:0007669"/>
    <property type="project" value="TreeGrafter"/>
</dbReference>
<dbReference type="Pfam" id="PF11816">
    <property type="entry name" value="DUF3337"/>
    <property type="match status" value="1"/>
</dbReference>
<feature type="compositionally biased region" description="Basic and acidic residues" evidence="4">
    <location>
        <begin position="375"/>
        <end position="386"/>
    </location>
</feature>
<feature type="repeat" description="WD" evidence="3">
    <location>
        <begin position="21"/>
        <end position="54"/>
    </location>
</feature>
<evidence type="ECO:0000256" key="1">
    <source>
        <dbReference type="ARBA" id="ARBA00022574"/>
    </source>
</evidence>
<feature type="region of interest" description="Disordered" evidence="4">
    <location>
        <begin position="347"/>
        <end position="386"/>
    </location>
</feature>
<feature type="compositionally biased region" description="Low complexity" evidence="4">
    <location>
        <begin position="1017"/>
        <end position="1034"/>
    </location>
</feature>
<dbReference type="InterPro" id="IPR036322">
    <property type="entry name" value="WD40_repeat_dom_sf"/>
</dbReference>
<feature type="region of interest" description="Disordered" evidence="4">
    <location>
        <begin position="596"/>
        <end position="777"/>
    </location>
</feature>
<dbReference type="InterPro" id="IPR051246">
    <property type="entry name" value="WDR48"/>
</dbReference>
<dbReference type="CDD" id="cd17041">
    <property type="entry name" value="Ubl_WDR48"/>
    <property type="match status" value="1"/>
</dbReference>
<dbReference type="SMART" id="SM00320">
    <property type="entry name" value="WD40"/>
    <property type="match status" value="6"/>
</dbReference>
<feature type="repeat" description="WD" evidence="3">
    <location>
        <begin position="176"/>
        <end position="215"/>
    </location>
</feature>
<dbReference type="InterPro" id="IPR021772">
    <property type="entry name" value="WDR48/Bun107"/>
</dbReference>
<gene>
    <name evidence="5" type="ORF">BN1723_015008</name>
</gene>
<dbReference type="PROSITE" id="PS50294">
    <property type="entry name" value="WD_REPEATS_REGION"/>
    <property type="match status" value="2"/>
</dbReference>
<dbReference type="AlphaFoldDB" id="A0A0G4MNI0"/>
<dbReference type="PROSITE" id="PS50082">
    <property type="entry name" value="WD_REPEATS_2"/>
    <property type="match status" value="5"/>
</dbReference>
<feature type="compositionally biased region" description="Low complexity" evidence="4">
    <location>
        <begin position="989"/>
        <end position="1001"/>
    </location>
</feature>
<dbReference type="InterPro" id="IPR019775">
    <property type="entry name" value="WD40_repeat_CS"/>
</dbReference>
<dbReference type="InterPro" id="IPR001680">
    <property type="entry name" value="WD40_rpt"/>
</dbReference>
<proteinExistence type="predicted"/>
<dbReference type="Gene3D" id="2.130.10.10">
    <property type="entry name" value="YVTN repeat-like/Quinoprotein amine dehydrogenase"/>
    <property type="match status" value="2"/>
</dbReference>
<protein>
    <submittedName>
        <fullName evidence="5">Uncharacterized protein</fullName>
    </submittedName>
</protein>
<sequence length="1034" mass="111221">MAAKKARQRISYVLELPNSQPGGHRLGVNGLAIDKTNAILYSGGRDGVVCAWDLLDMKAGAAGLATTDSTKPKSSTKFRAQTQAHTHWINDIVLAQNNTALVSASSDLTVKVWRPHSETQKDAVAIGEHADYVKCVATPPHDPSANWVASGGLDRKICLWDLNGGGKTLEIDNKGEVAEKGSIYALSVAPRIIASGGPESSVRLWDPRTGDAVTKFVGHTDNVRSILLNEAGDTVMTSSSDSTIKLWSITAGRCMYTFTMHNDSVWSLYSDDPTLGIFYSSDRSGMVAKTDVRGTLEDMDDGLSLAIAQEHGNISKILAADGYIWTATSTSSINKWPDVDTSSDIKLPESYRRHRSASGSTARPRQVSPPPATESTDKKEENKEIPVKSILKISNTATFPKHVARDPDAAIGGNAAARKGSEIVPDSTSYGPEPLFHLPQETIEGQFGLVKHKLLNDRRRVLTLDTAGDVLLWDLIRCEVIQSYGKRHLEDVEPEVNTREAVAPWCSIDTSSGSLTVVLEPFNCFDAEMYADDLAPGEAVDFRDDQRINLGKWILRYLFANVIDEEIKKDEIHRAALNEAVEKRIAAARRVAPPTSIEMPTNTFGGAEGPGSATTPRANGAQWAPTPGLAIGMATPGARLQDVPEGAATPASPLEKRTSHANRTSAENGDYFSSTIAPADGASKGGQTPATPSEPAASDVKSPGVENGKEKEKEKDANGKAPSTPFGKKKFRMGMGSMSFGSKKIGRSASTSTEKPAVVDEKAEESESSSTHEKEVDDSFLGVIQRIRNEYEKQLTDNPDKIVETGITPSLYNDTPVLKLPSGTKVFIQEETSGSSANLYQGTVETVGQDVDVIEQRGPMWLGEVLLQNQIPPKDPVKVSFVLVPWEDSLPDLAATDGNNRLNANRMLRVKKILSYVAERIEPPVTELDPNALRPDEYLELYCNDMKLPNTMTLATLRAHVWKGGNDITLHYKANGRKVIKNPIPTPQAAAPVEPEAAPAETGVDGADGSAVPLTPAPTTTPAATTTAPTTAAA</sequence>
<feature type="region of interest" description="Disordered" evidence="4">
    <location>
        <begin position="983"/>
        <end position="1034"/>
    </location>
</feature>
<evidence type="ECO:0000256" key="2">
    <source>
        <dbReference type="ARBA" id="ARBA00022737"/>
    </source>
</evidence>
<dbReference type="EMBL" id="CVQI01028113">
    <property type="protein sequence ID" value="CRK35732.1"/>
    <property type="molecule type" value="Genomic_DNA"/>
</dbReference>
<organism evidence="5 6">
    <name type="scientific">Verticillium longisporum</name>
    <name type="common">Verticillium dahliae var. longisporum</name>
    <dbReference type="NCBI Taxonomy" id="100787"/>
    <lineage>
        <taxon>Eukaryota</taxon>
        <taxon>Fungi</taxon>
        <taxon>Dikarya</taxon>
        <taxon>Ascomycota</taxon>
        <taxon>Pezizomycotina</taxon>
        <taxon>Sordariomycetes</taxon>
        <taxon>Hypocreomycetidae</taxon>
        <taxon>Glomerellales</taxon>
        <taxon>Plectosphaerellaceae</taxon>
        <taxon>Verticillium</taxon>
    </lineage>
</organism>
<evidence type="ECO:0000256" key="4">
    <source>
        <dbReference type="SAM" id="MobiDB-lite"/>
    </source>
</evidence>
<dbReference type="PANTHER" id="PTHR19862:SF14">
    <property type="entry name" value="WD REPEAT-CONTAINING PROTEIN 48"/>
    <property type="match status" value="1"/>
</dbReference>
<reference evidence="6" key="1">
    <citation type="submission" date="2015-05" db="EMBL/GenBank/DDBJ databases">
        <authorList>
            <person name="Fogelqvist Johan"/>
        </authorList>
    </citation>
    <scope>NUCLEOTIDE SEQUENCE [LARGE SCALE GENOMIC DNA]</scope>
</reference>
<dbReference type="PROSITE" id="PS00678">
    <property type="entry name" value="WD_REPEATS_1"/>
    <property type="match status" value="2"/>
</dbReference>
<dbReference type="InterPro" id="IPR015943">
    <property type="entry name" value="WD40/YVTN_repeat-like_dom_sf"/>
</dbReference>
<feature type="repeat" description="WD" evidence="3">
    <location>
        <begin position="126"/>
        <end position="170"/>
    </location>
</feature>
<dbReference type="Pfam" id="PF00400">
    <property type="entry name" value="WD40"/>
    <property type="match status" value="4"/>
</dbReference>
<feature type="repeat" description="WD" evidence="3">
    <location>
        <begin position="216"/>
        <end position="257"/>
    </location>
</feature>
<keyword evidence="1 3" id="KW-0853">WD repeat</keyword>
<dbReference type="CDD" id="cd00200">
    <property type="entry name" value="WD40"/>
    <property type="match status" value="1"/>
</dbReference>
<feature type="repeat" description="WD" evidence="3">
    <location>
        <begin position="82"/>
        <end position="113"/>
    </location>
</feature>
<feature type="compositionally biased region" description="Polar residues" evidence="4">
    <location>
        <begin position="661"/>
        <end position="676"/>
    </location>
</feature>
<evidence type="ECO:0000313" key="6">
    <source>
        <dbReference type="Proteomes" id="UP000045706"/>
    </source>
</evidence>
<dbReference type="Proteomes" id="UP000045706">
    <property type="component" value="Unassembled WGS sequence"/>
</dbReference>
<evidence type="ECO:0000313" key="5">
    <source>
        <dbReference type="EMBL" id="CRK35732.1"/>
    </source>
</evidence>
<keyword evidence="2" id="KW-0677">Repeat</keyword>
<feature type="compositionally biased region" description="Basic and acidic residues" evidence="4">
    <location>
        <begin position="707"/>
        <end position="718"/>
    </location>
</feature>
<dbReference type="PANTHER" id="PTHR19862">
    <property type="entry name" value="WD REPEAT-CONTAINING PROTEIN 48"/>
    <property type="match status" value="1"/>
</dbReference>